<dbReference type="PANTHER" id="PTHR13353:SF5">
    <property type="entry name" value="TRANSMEMBRANE PROTEIN 19"/>
    <property type="match status" value="1"/>
</dbReference>
<reference evidence="7" key="1">
    <citation type="journal article" date="2013" name="Extremophiles">
        <title>Proteinivorax tanatarense gen. nov., sp. nov., an anaerobic, haloalkaliphilic, proteolytic bacterium isolated from a decaying algal bloom, and proposal of Proteinivoraceae fam. nov.</title>
        <authorList>
            <person name="Kevbrin V."/>
            <person name="Boltyanskaya Y."/>
            <person name="Zhilina T."/>
            <person name="Kolganova T."/>
            <person name="Lavrentjeva E."/>
            <person name="Kuznetsov B."/>
        </authorList>
    </citation>
    <scope>NUCLEOTIDE SEQUENCE</scope>
    <source>
        <strain evidence="7">Z-910T</strain>
    </source>
</reference>
<name>A0AAU7VND4_9FIRM</name>
<evidence type="ECO:0000256" key="6">
    <source>
        <dbReference type="SAM" id="Phobius"/>
    </source>
</evidence>
<comment type="subcellular location">
    <subcellularLocation>
        <location evidence="1">Membrane</location>
        <topology evidence="1">Multi-pass membrane protein</topology>
    </subcellularLocation>
</comment>
<proteinExistence type="inferred from homology"/>
<keyword evidence="3 6" id="KW-0812">Transmembrane</keyword>
<feature type="transmembrane region" description="Helical" evidence="6">
    <location>
        <begin position="87"/>
        <end position="104"/>
    </location>
</feature>
<protein>
    <submittedName>
        <fullName evidence="7">DUF92 domain-containing protein</fullName>
    </submittedName>
</protein>
<feature type="transmembrane region" description="Helical" evidence="6">
    <location>
        <begin position="28"/>
        <end position="61"/>
    </location>
</feature>
<evidence type="ECO:0000256" key="3">
    <source>
        <dbReference type="ARBA" id="ARBA00022692"/>
    </source>
</evidence>
<keyword evidence="5 6" id="KW-0472">Membrane</keyword>
<dbReference type="InterPro" id="IPR002794">
    <property type="entry name" value="DUF92_TMEM19"/>
</dbReference>
<evidence type="ECO:0000256" key="1">
    <source>
        <dbReference type="ARBA" id="ARBA00004141"/>
    </source>
</evidence>
<feature type="transmembrane region" description="Helical" evidence="6">
    <location>
        <begin position="185"/>
        <end position="204"/>
    </location>
</feature>
<dbReference type="EMBL" id="CP158367">
    <property type="protein sequence ID" value="XBX75564.1"/>
    <property type="molecule type" value="Genomic_DNA"/>
</dbReference>
<evidence type="ECO:0000256" key="2">
    <source>
        <dbReference type="ARBA" id="ARBA00009012"/>
    </source>
</evidence>
<feature type="transmembrane region" description="Helical" evidence="6">
    <location>
        <begin position="153"/>
        <end position="179"/>
    </location>
</feature>
<dbReference type="Pfam" id="PF01940">
    <property type="entry name" value="DUF92"/>
    <property type="match status" value="1"/>
</dbReference>
<accession>A0AAU7VND4</accession>
<dbReference type="GO" id="GO:0016020">
    <property type="term" value="C:membrane"/>
    <property type="evidence" value="ECO:0007669"/>
    <property type="project" value="UniProtKB-SubCell"/>
</dbReference>
<dbReference type="RefSeq" id="WP_350344308.1">
    <property type="nucleotide sequence ID" value="NZ_CP158367.1"/>
</dbReference>
<keyword evidence="4 6" id="KW-1133">Transmembrane helix</keyword>
<reference evidence="7" key="2">
    <citation type="submission" date="2024-06" db="EMBL/GenBank/DDBJ databases">
        <authorList>
            <person name="Petrova K.O."/>
            <person name="Toshchakov S.V."/>
            <person name="Boltjanskaja Y.V."/>
            <person name="Kevbrin V."/>
        </authorList>
    </citation>
    <scope>NUCLEOTIDE SEQUENCE</scope>
    <source>
        <strain evidence="7">Z-910T</strain>
    </source>
</reference>
<dbReference type="PANTHER" id="PTHR13353">
    <property type="entry name" value="TRANSMEMBRANE PROTEIN 19"/>
    <property type="match status" value="1"/>
</dbReference>
<comment type="similarity">
    <text evidence="2">Belongs to the TMEM19 family.</text>
</comment>
<feature type="transmembrane region" description="Helical" evidence="6">
    <location>
        <begin position="248"/>
        <end position="267"/>
    </location>
</feature>
<gene>
    <name evidence="7" type="ORF">PRVXT_000701</name>
</gene>
<evidence type="ECO:0000256" key="5">
    <source>
        <dbReference type="ARBA" id="ARBA00023136"/>
    </source>
</evidence>
<evidence type="ECO:0000256" key="4">
    <source>
        <dbReference type="ARBA" id="ARBA00022989"/>
    </source>
</evidence>
<sequence length="268" mass="29113">MINLVIGFALSNIVSILAYKKESLNLSGAISAIILGTLLFVFGGAFLWMIMIGFFISSSVISKLGKRQKEFTKDINEKGSRRDVTQVLANGGLGLAVAFCYYLTDAEEFLLAYVVLFASVNADTWSSELGVLSKKKPVSILTFRVVDKGTSGGISKLGTIAAILGSSFIALIFFVGYLLTYGYNNMLMLMTMLCLLGGFLGSIIDSVMGGTVQGKFCCQVCNCITEKKIHHNKPTIHKKGWKVLNNEGVNFFSAAISSLIMVLIFQLF</sequence>
<dbReference type="AlphaFoldDB" id="A0AAU7VND4"/>
<organism evidence="7">
    <name type="scientific">Proteinivorax tanatarense</name>
    <dbReference type="NCBI Taxonomy" id="1260629"/>
    <lineage>
        <taxon>Bacteria</taxon>
        <taxon>Bacillati</taxon>
        <taxon>Bacillota</taxon>
        <taxon>Clostridia</taxon>
        <taxon>Eubacteriales</taxon>
        <taxon>Proteinivoracaceae</taxon>
        <taxon>Proteinivorax</taxon>
    </lineage>
</organism>
<evidence type="ECO:0000313" key="7">
    <source>
        <dbReference type="EMBL" id="XBX75564.1"/>
    </source>
</evidence>